<feature type="domain" description="Glycosyltransferase 2-like" evidence="1">
    <location>
        <begin position="335"/>
        <end position="460"/>
    </location>
</feature>
<dbReference type="AlphaFoldDB" id="A0A2A7BAX7"/>
<reference evidence="2 3" key="1">
    <citation type="journal article" date="2017" name="Front. Microbiol.">
        <title>New Insights into the Diversity of the Genus Faecalibacterium.</title>
        <authorList>
            <person name="Benevides L."/>
            <person name="Burman S."/>
            <person name="Martin R."/>
            <person name="Robert V."/>
            <person name="Thomas M."/>
            <person name="Miquel S."/>
            <person name="Chain F."/>
            <person name="Sokol H."/>
            <person name="Bermudez-Humaran L.G."/>
            <person name="Morrison M."/>
            <person name="Langella P."/>
            <person name="Azevedo V.A."/>
            <person name="Chatel J.M."/>
            <person name="Soares S."/>
        </authorList>
    </citation>
    <scope>NUCLEOTIDE SEQUENCE [LARGE SCALE GENOMIC DNA]</scope>
    <source>
        <strain evidence="2 3">AHMP21</strain>
    </source>
</reference>
<evidence type="ECO:0000259" key="1">
    <source>
        <dbReference type="Pfam" id="PF00535"/>
    </source>
</evidence>
<keyword evidence="2" id="KW-0808">Transferase</keyword>
<evidence type="ECO:0000313" key="3">
    <source>
        <dbReference type="Proteomes" id="UP000220438"/>
    </source>
</evidence>
<accession>A0A2A7BAX7</accession>
<dbReference type="Gene3D" id="3.90.550.10">
    <property type="entry name" value="Spore Coat Polysaccharide Biosynthesis Protein SpsA, Chain A"/>
    <property type="match status" value="2"/>
</dbReference>
<gene>
    <name evidence="2" type="ORF">CHR61_12260</name>
</gene>
<dbReference type="SUPFAM" id="SSF53448">
    <property type="entry name" value="Nucleotide-diphospho-sugar transferases"/>
    <property type="match status" value="2"/>
</dbReference>
<dbReference type="InterPro" id="IPR029044">
    <property type="entry name" value="Nucleotide-diphossugar_trans"/>
</dbReference>
<organism evidence="2 3">
    <name type="scientific">Faecalibacterium prausnitzii</name>
    <dbReference type="NCBI Taxonomy" id="853"/>
    <lineage>
        <taxon>Bacteria</taxon>
        <taxon>Bacillati</taxon>
        <taxon>Bacillota</taxon>
        <taxon>Clostridia</taxon>
        <taxon>Eubacteriales</taxon>
        <taxon>Oscillospiraceae</taxon>
        <taxon>Faecalibacterium</taxon>
    </lineage>
</organism>
<dbReference type="PANTHER" id="PTHR43179">
    <property type="entry name" value="RHAMNOSYLTRANSFERASE WBBL"/>
    <property type="match status" value="1"/>
</dbReference>
<protein>
    <submittedName>
        <fullName evidence="2">Glycosyltransferase</fullName>
    </submittedName>
</protein>
<dbReference type="PANTHER" id="PTHR43179:SF7">
    <property type="entry name" value="RHAMNOSYLTRANSFERASE WBBL"/>
    <property type="match status" value="1"/>
</dbReference>
<dbReference type="Proteomes" id="UP000220438">
    <property type="component" value="Unassembled WGS sequence"/>
</dbReference>
<dbReference type="EMBL" id="NOUW01000033">
    <property type="protein sequence ID" value="PDX88468.1"/>
    <property type="molecule type" value="Genomic_DNA"/>
</dbReference>
<evidence type="ECO:0000313" key="2">
    <source>
        <dbReference type="EMBL" id="PDX88468.1"/>
    </source>
</evidence>
<sequence>MNVRLKRARELAGYAVQLTKDEGLGTMLARGAGFVRRRCFGKKARYLPAKKVLEAQRAEMAGKSFENCQLSTISVLTPLYNTPEVFLRQFLDSFVNQTAPNGELCLADASDAAHSSVGDIVREYQAKYQRIVYKKIENKGIAANTNAAAELASGEYLALADHDDILAPHAMYTMGQAIRQLREAGEPDGFLYSDEALFTKKIEKPLVAHFKPDYAPDYLLCCNYICHLAVFRRELFEQVGGERSVCDGSQDHDLFLRLIEQVGGAAHVPQVLYYWRVHEGSTSGGTDAKPYVAKAAKKALADHLERTGRTGTIEDGLYPSTYRVRWDIVGEPKVSILIPNKDHTEDLEKCLQSIWKKTTWDRFEVIVIENNSTDPATFAYYEKARQRYDGLKVVTYPDKGFNFSAINNFGRKAAEGDYLLLLNNDVEVVNGDWLTELLRQCAHPGGAAICGAMLWYPDETIQHAGIVTGLGGYAGHSHKYKKKGGSGYLFRTSTVQDFSGVTGACLLVKTAVYDEMHGLDEQFAVAFNDVDFCLRVRDAGYRIAWTPYAELIHYESKSRGGDEKDPVKAARFAAEQQRLYTIHGKENILDDPYYNPNLTRDREDFSESDDLRRLKEGRVTVRFRGGTLQ</sequence>
<comment type="caution">
    <text evidence="2">The sequence shown here is derived from an EMBL/GenBank/DDBJ whole genome shotgun (WGS) entry which is preliminary data.</text>
</comment>
<proteinExistence type="predicted"/>
<dbReference type="CDD" id="cd04186">
    <property type="entry name" value="GT_2_like_c"/>
    <property type="match status" value="1"/>
</dbReference>
<feature type="domain" description="Glycosyltransferase 2-like" evidence="1">
    <location>
        <begin position="74"/>
        <end position="239"/>
    </location>
</feature>
<dbReference type="Pfam" id="PF00535">
    <property type="entry name" value="Glycos_transf_2"/>
    <property type="match status" value="2"/>
</dbReference>
<dbReference type="RefSeq" id="WP_097771573.1">
    <property type="nucleotide sequence ID" value="NZ_NOUW01000033.1"/>
</dbReference>
<name>A0A2A7BAX7_9FIRM</name>
<dbReference type="GO" id="GO:0016757">
    <property type="term" value="F:glycosyltransferase activity"/>
    <property type="evidence" value="ECO:0007669"/>
    <property type="project" value="UniProtKB-KW"/>
</dbReference>
<dbReference type="InterPro" id="IPR001173">
    <property type="entry name" value="Glyco_trans_2-like"/>
</dbReference>